<dbReference type="PANTHER" id="PTHR43855">
    <property type="entry name" value="THIOSULFATE SULFURTRANSFERASE"/>
    <property type="match status" value="1"/>
</dbReference>
<dbReference type="CDD" id="cd01449">
    <property type="entry name" value="TST_Repeat_2"/>
    <property type="match status" value="1"/>
</dbReference>
<evidence type="ECO:0000256" key="2">
    <source>
        <dbReference type="ARBA" id="ARBA00022737"/>
    </source>
</evidence>
<dbReference type="Gene3D" id="3.40.250.10">
    <property type="entry name" value="Rhodanese-like domain"/>
    <property type="match status" value="2"/>
</dbReference>
<feature type="domain" description="Rhodanese" evidence="4">
    <location>
        <begin position="20"/>
        <end position="136"/>
    </location>
</feature>
<dbReference type="PATRIC" id="fig|1379.3.peg.902"/>
<comment type="caution">
    <text evidence="5">The sequence shown here is derived from an EMBL/GenBank/DDBJ whole genome shotgun (WGS) entry which is preliminary data.</text>
</comment>
<dbReference type="GO" id="GO:0004792">
    <property type="term" value="F:thiosulfate-cyanide sulfurtransferase activity"/>
    <property type="evidence" value="ECO:0007669"/>
    <property type="project" value="UniProtKB-EC"/>
</dbReference>
<dbReference type="STRING" id="1379.HMPREF3186_00919"/>
<evidence type="ECO:0000313" key="5">
    <source>
        <dbReference type="EMBL" id="KXB59782.1"/>
    </source>
</evidence>
<dbReference type="SUPFAM" id="SSF52821">
    <property type="entry name" value="Rhodanese/Cell cycle control phosphatase"/>
    <property type="match status" value="2"/>
</dbReference>
<dbReference type="InterPro" id="IPR051126">
    <property type="entry name" value="Thiosulfate_sulfurtransferase"/>
</dbReference>
<dbReference type="Proteomes" id="UP000070355">
    <property type="component" value="Unassembled WGS sequence"/>
</dbReference>
<evidence type="ECO:0000256" key="3">
    <source>
        <dbReference type="ARBA" id="ARBA00047549"/>
    </source>
</evidence>
<evidence type="ECO:0000259" key="4">
    <source>
        <dbReference type="PROSITE" id="PS50206"/>
    </source>
</evidence>
<evidence type="ECO:0000313" key="6">
    <source>
        <dbReference type="Proteomes" id="UP000070355"/>
    </source>
</evidence>
<proteinExistence type="predicted"/>
<dbReference type="SMART" id="SM00450">
    <property type="entry name" value="RHOD"/>
    <property type="match status" value="2"/>
</dbReference>
<dbReference type="Pfam" id="PF00581">
    <property type="entry name" value="Rhodanese"/>
    <property type="match status" value="1"/>
</dbReference>
<feature type="domain" description="Rhodanese" evidence="4">
    <location>
        <begin position="170"/>
        <end position="281"/>
    </location>
</feature>
<dbReference type="OrthoDB" id="9770030at2"/>
<reference evidence="6" key="1">
    <citation type="submission" date="2016-01" db="EMBL/GenBank/DDBJ databases">
        <authorList>
            <person name="Mitreva M."/>
            <person name="Pepin K.H."/>
            <person name="Mihindukulasuriya K.A."/>
            <person name="Fulton R."/>
            <person name="Fronick C."/>
            <person name="O'Laughlin M."/>
            <person name="Miner T."/>
            <person name="Herter B."/>
            <person name="Rosa B.A."/>
            <person name="Cordes M."/>
            <person name="Tomlinson C."/>
            <person name="Wollam A."/>
            <person name="Palsikar V.B."/>
            <person name="Mardis E.R."/>
            <person name="Wilson R.K."/>
        </authorList>
    </citation>
    <scope>NUCLEOTIDE SEQUENCE [LARGE SCALE GENOMIC DNA]</scope>
    <source>
        <strain evidence="6">DNF01167</strain>
    </source>
</reference>
<evidence type="ECO:0000256" key="1">
    <source>
        <dbReference type="ARBA" id="ARBA00012245"/>
    </source>
</evidence>
<dbReference type="InterPro" id="IPR001763">
    <property type="entry name" value="Rhodanese-like_dom"/>
</dbReference>
<keyword evidence="2" id="KW-0677">Repeat</keyword>
<dbReference type="PANTHER" id="PTHR43855:SF1">
    <property type="entry name" value="THIOSULFATE SULFURTRANSFERASE"/>
    <property type="match status" value="1"/>
</dbReference>
<dbReference type="EMBL" id="LSDC01000063">
    <property type="protein sequence ID" value="KXB59782.1"/>
    <property type="molecule type" value="Genomic_DNA"/>
</dbReference>
<dbReference type="PROSITE" id="PS50206">
    <property type="entry name" value="RHODANESE_3"/>
    <property type="match status" value="2"/>
</dbReference>
<dbReference type="RefSeq" id="WP_060914097.1">
    <property type="nucleotide sequence ID" value="NZ_KQ959957.1"/>
</dbReference>
<dbReference type="InterPro" id="IPR036873">
    <property type="entry name" value="Rhodanese-like_dom_sf"/>
</dbReference>
<sequence>MTQFDFKKLVDAEYLLNNRTNNNIVVIDARGGMLEEGSLMYDKAIVVDWTDISLLGEFGGEELGKLLSKENYQQIFSKVGITDESEVLVYGFTMPEQGFGDEARVLYTFSYAGFDNVKFIDGGFKQVEKLGFNKKYVPTTDRIDVSDVVRSEATQNKKAIYTDELLSKIGNTDIQIIDTRLEVEYNGRVIYGENKAGHIPGAISLPFNSLVDSNGFLKSRSVLEKYVTGKGLDKNKLQVTYCTTGVRASYVAVILEELGFTVRNYEPSFARYANVGEVVLD</sequence>
<comment type="catalytic activity">
    <reaction evidence="3">
        <text>thiosulfate + hydrogen cyanide = thiocyanate + sulfite + 2 H(+)</text>
        <dbReference type="Rhea" id="RHEA:16881"/>
        <dbReference type="ChEBI" id="CHEBI:15378"/>
        <dbReference type="ChEBI" id="CHEBI:17359"/>
        <dbReference type="ChEBI" id="CHEBI:18022"/>
        <dbReference type="ChEBI" id="CHEBI:18407"/>
        <dbReference type="ChEBI" id="CHEBI:33542"/>
        <dbReference type="EC" id="2.8.1.1"/>
    </reaction>
</comment>
<gene>
    <name evidence="5" type="ORF">HMPREF3186_00919</name>
</gene>
<dbReference type="EC" id="2.8.1.1" evidence="1"/>
<dbReference type="AlphaFoldDB" id="A0A133ZWG2"/>
<accession>A0A133ZWG2</accession>
<protein>
    <recommendedName>
        <fullName evidence="1">thiosulfate sulfurtransferase</fullName>
        <ecNumber evidence="1">2.8.1.1</ecNumber>
    </recommendedName>
</protein>
<name>A0A133ZWG2_9BACL</name>
<organism evidence="5 6">
    <name type="scientific">Gemella haemolysans</name>
    <dbReference type="NCBI Taxonomy" id="1379"/>
    <lineage>
        <taxon>Bacteria</taxon>
        <taxon>Bacillati</taxon>
        <taxon>Bacillota</taxon>
        <taxon>Bacilli</taxon>
        <taxon>Bacillales</taxon>
        <taxon>Gemellaceae</taxon>
        <taxon>Gemella</taxon>
    </lineage>
</organism>